<proteinExistence type="predicted"/>
<accession>A0A2T3A7Z4</accession>
<gene>
    <name evidence="1" type="ORF">BD289DRAFT_434025</name>
</gene>
<reference evidence="1 2" key="1">
    <citation type="journal article" date="2018" name="Mycol. Prog.">
        <title>Coniella lustricola, a new species from submerged detritus.</title>
        <authorList>
            <person name="Raudabaugh D.B."/>
            <person name="Iturriaga T."/>
            <person name="Carver A."/>
            <person name="Mondo S."/>
            <person name="Pangilinan J."/>
            <person name="Lipzen A."/>
            <person name="He G."/>
            <person name="Amirebrahimi M."/>
            <person name="Grigoriev I.V."/>
            <person name="Miller A.N."/>
        </authorList>
    </citation>
    <scope>NUCLEOTIDE SEQUENCE [LARGE SCALE GENOMIC DNA]</scope>
    <source>
        <strain evidence="1 2">B22-T-1</strain>
    </source>
</reference>
<evidence type="ECO:0000313" key="1">
    <source>
        <dbReference type="EMBL" id="PSR85486.1"/>
    </source>
</evidence>
<protein>
    <submittedName>
        <fullName evidence="1">Uncharacterized protein</fullName>
    </submittedName>
</protein>
<keyword evidence="2" id="KW-1185">Reference proteome</keyword>
<dbReference type="InParanoid" id="A0A2T3A7Z4"/>
<dbReference type="Proteomes" id="UP000241462">
    <property type="component" value="Unassembled WGS sequence"/>
</dbReference>
<name>A0A2T3A7Z4_9PEZI</name>
<evidence type="ECO:0000313" key="2">
    <source>
        <dbReference type="Proteomes" id="UP000241462"/>
    </source>
</evidence>
<sequence>MMLFSAAYVWPKKLLGAATGAAMSLDVIQLSGHAMWCTHIYRAIDHAIQAGGRNPSLSLYMLPPHIRSTCEHWPSSPDSVAQCLREV</sequence>
<dbReference type="AlphaFoldDB" id="A0A2T3A7Z4"/>
<organism evidence="1 2">
    <name type="scientific">Coniella lustricola</name>
    <dbReference type="NCBI Taxonomy" id="2025994"/>
    <lineage>
        <taxon>Eukaryota</taxon>
        <taxon>Fungi</taxon>
        <taxon>Dikarya</taxon>
        <taxon>Ascomycota</taxon>
        <taxon>Pezizomycotina</taxon>
        <taxon>Sordariomycetes</taxon>
        <taxon>Sordariomycetidae</taxon>
        <taxon>Diaporthales</taxon>
        <taxon>Schizoparmaceae</taxon>
        <taxon>Coniella</taxon>
    </lineage>
</organism>
<dbReference type="EMBL" id="KZ678442">
    <property type="protein sequence ID" value="PSR85486.1"/>
    <property type="molecule type" value="Genomic_DNA"/>
</dbReference>